<organism evidence="3 4">
    <name type="scientific">Rhizobium oryzicola</name>
    <dbReference type="NCBI Taxonomy" id="1232668"/>
    <lineage>
        <taxon>Bacteria</taxon>
        <taxon>Pseudomonadati</taxon>
        <taxon>Pseudomonadota</taxon>
        <taxon>Alphaproteobacteria</taxon>
        <taxon>Hyphomicrobiales</taxon>
        <taxon>Rhizobiaceae</taxon>
        <taxon>Rhizobium/Agrobacterium group</taxon>
        <taxon>Rhizobium</taxon>
    </lineage>
</organism>
<evidence type="ECO:0000313" key="4">
    <source>
        <dbReference type="Proteomes" id="UP001169006"/>
    </source>
</evidence>
<comment type="caution">
    <text evidence="3">The sequence shown here is derived from an EMBL/GenBank/DDBJ whole genome shotgun (WGS) entry which is preliminary data.</text>
</comment>
<dbReference type="SUPFAM" id="SSF52540">
    <property type="entry name" value="P-loop containing nucleoside triphosphate hydrolases"/>
    <property type="match status" value="1"/>
</dbReference>
<evidence type="ECO:0000259" key="2">
    <source>
        <dbReference type="SMART" id="SM00382"/>
    </source>
</evidence>
<keyword evidence="1" id="KW-0067">ATP-binding</keyword>
<dbReference type="InterPro" id="IPR027417">
    <property type="entry name" value="P-loop_NTPase"/>
</dbReference>
<keyword evidence="1" id="KW-0547">Nucleotide-binding</keyword>
<dbReference type="PROSITE" id="PS00674">
    <property type="entry name" value="AAA"/>
    <property type="match status" value="1"/>
</dbReference>
<dbReference type="InterPro" id="IPR003593">
    <property type="entry name" value="AAA+_ATPase"/>
</dbReference>
<evidence type="ECO:0000256" key="1">
    <source>
        <dbReference type="RuleBase" id="RU003651"/>
    </source>
</evidence>
<reference evidence="3" key="2">
    <citation type="submission" date="2023-07" db="EMBL/GenBank/DDBJ databases">
        <authorList>
            <person name="Sun H."/>
        </authorList>
    </citation>
    <scope>NUCLEOTIDE SEQUENCE</scope>
    <source>
        <strain evidence="3">05753</strain>
    </source>
</reference>
<dbReference type="InterPro" id="IPR000642">
    <property type="entry name" value="Peptidase_M41"/>
</dbReference>
<dbReference type="InterPro" id="IPR003960">
    <property type="entry name" value="ATPase_AAA_CS"/>
</dbReference>
<proteinExistence type="inferred from homology"/>
<dbReference type="InterPro" id="IPR037219">
    <property type="entry name" value="Peptidase_M41-like"/>
</dbReference>
<feature type="domain" description="AAA+ ATPase" evidence="2">
    <location>
        <begin position="81"/>
        <end position="220"/>
    </location>
</feature>
<dbReference type="Gene3D" id="1.20.58.760">
    <property type="entry name" value="Peptidase M41"/>
    <property type="match status" value="1"/>
</dbReference>
<dbReference type="SMART" id="SM00382">
    <property type="entry name" value="AAA"/>
    <property type="match status" value="1"/>
</dbReference>
<dbReference type="PANTHER" id="PTHR23076">
    <property type="entry name" value="METALLOPROTEASE M41 FTSH"/>
    <property type="match status" value="1"/>
</dbReference>
<dbReference type="SUPFAM" id="SSF140990">
    <property type="entry name" value="FtsH protease domain-like"/>
    <property type="match status" value="1"/>
</dbReference>
<comment type="similarity">
    <text evidence="1">Belongs to the AAA ATPase family.</text>
</comment>
<sequence>MVASESWTRLVYAFQPARPVANAIRRLRETAVRSNSTKSLALAAGPSLGNLSGLGSLQDWGLELARDLSDFKAHLIPWEDIDTGALVSGPPGTGKTMFAQALARTCNIPIVSASAAQWQAAGYLNDLLKAMRGSFDEARSKGISLLFIDELDAVGSRSIHDSYQADYKRQVINGLLELLDGFDRRAGVVVIAATNHPENIDPALLRAGRLDRHFIIPLPDASTRQQIFAFHAGLPVPKGEEDHFSQSTIGMSGADIKQLVRDGRRRARRQGGKFDFRHIADVLRPLVALPAEHLRVSAFHEAGHAIVGIELGMELESISISDTVFSVGVVTLGGAVFLSPSFPMKTLSFYRDQITMYLGGLAAEILIFGEFTAAVASDPQSDLGLATGLATELEATLGLGRTLAIHTGSKADLPQLLARDPVLRIAVDEVLEKQLSIAKKILCSRYDALLAIADQLERKKAMSAADVKEALAKHPAARN</sequence>
<dbReference type="Proteomes" id="UP001169006">
    <property type="component" value="Unassembled WGS sequence"/>
</dbReference>
<dbReference type="Pfam" id="PF00004">
    <property type="entry name" value="AAA"/>
    <property type="match status" value="1"/>
</dbReference>
<protein>
    <submittedName>
        <fullName evidence="3">AAA family ATPase</fullName>
    </submittedName>
</protein>
<dbReference type="Gene3D" id="3.40.50.300">
    <property type="entry name" value="P-loop containing nucleotide triphosphate hydrolases"/>
    <property type="match status" value="1"/>
</dbReference>
<dbReference type="Gene3D" id="1.10.8.60">
    <property type="match status" value="1"/>
</dbReference>
<gene>
    <name evidence="3" type="ORF">Q2T52_26400</name>
</gene>
<dbReference type="InterPro" id="IPR003959">
    <property type="entry name" value="ATPase_AAA_core"/>
</dbReference>
<keyword evidence="4" id="KW-1185">Reference proteome</keyword>
<dbReference type="Pfam" id="PF01434">
    <property type="entry name" value="Peptidase_M41"/>
    <property type="match status" value="1"/>
</dbReference>
<dbReference type="RefSeq" id="WP_302079908.1">
    <property type="nucleotide sequence ID" value="NZ_JAUKWQ010000019.1"/>
</dbReference>
<reference evidence="3" key="1">
    <citation type="journal article" date="2015" name="Int. J. Syst. Evol. Microbiol.">
        <title>Rhizobium oryzicola sp. nov., potential plant-growth-promoting endophytic bacteria isolated from rice roots.</title>
        <authorList>
            <person name="Zhang X.X."/>
            <person name="Gao J.S."/>
            <person name="Cao Y.H."/>
            <person name="Sheirdil R.A."/>
            <person name="Wang X.C."/>
            <person name="Zhang L."/>
        </authorList>
    </citation>
    <scope>NUCLEOTIDE SEQUENCE</scope>
    <source>
        <strain evidence="3">05753</strain>
    </source>
</reference>
<dbReference type="PANTHER" id="PTHR23076:SF97">
    <property type="entry name" value="ATP-DEPENDENT ZINC METALLOPROTEASE YME1L1"/>
    <property type="match status" value="1"/>
</dbReference>
<accession>A0ABT8T649</accession>
<dbReference type="EMBL" id="JAUKWQ010000019">
    <property type="protein sequence ID" value="MDO1585633.1"/>
    <property type="molecule type" value="Genomic_DNA"/>
</dbReference>
<evidence type="ECO:0000313" key="3">
    <source>
        <dbReference type="EMBL" id="MDO1585633.1"/>
    </source>
</evidence>
<name>A0ABT8T649_9HYPH</name>